<dbReference type="PANTHER" id="PTHR34548">
    <property type="entry name" value="PROTEIN TIC 21, CHLOROPLASTIC"/>
    <property type="match status" value="1"/>
</dbReference>
<keyword evidence="1" id="KW-1133">Transmembrane helix</keyword>
<accession>A0A3S1I8H5</accession>
<dbReference type="InterPro" id="IPR022051">
    <property type="entry name" value="DUF3611"/>
</dbReference>
<name>A0A3S1I8H5_ANAVA</name>
<feature type="transmembrane region" description="Helical" evidence="1">
    <location>
        <begin position="139"/>
        <end position="166"/>
    </location>
</feature>
<dbReference type="Pfam" id="PF12263">
    <property type="entry name" value="DUF3611"/>
    <property type="match status" value="1"/>
</dbReference>
<dbReference type="PANTHER" id="PTHR34548:SF2">
    <property type="entry name" value="PROTEIN TIC 21, CHLOROPLASTIC"/>
    <property type="match status" value="1"/>
</dbReference>
<evidence type="ECO:0000256" key="1">
    <source>
        <dbReference type="SAM" id="Phobius"/>
    </source>
</evidence>
<organism evidence="2 3">
    <name type="scientific">Trichormus variabilis SAG 1403-4b</name>
    <dbReference type="NCBI Taxonomy" id="447716"/>
    <lineage>
        <taxon>Bacteria</taxon>
        <taxon>Bacillati</taxon>
        <taxon>Cyanobacteriota</taxon>
        <taxon>Cyanophyceae</taxon>
        <taxon>Nostocales</taxon>
        <taxon>Nostocaceae</taxon>
        <taxon>Trichormus</taxon>
    </lineage>
</organism>
<reference evidence="2 3" key="1">
    <citation type="journal article" date="2019" name="Genome Biol. Evol.">
        <title>Day and night: Metabolic profiles and evolutionary relationships of six axenic non-marine cyanobacteria.</title>
        <authorList>
            <person name="Will S.E."/>
            <person name="Henke P."/>
            <person name="Boedeker C."/>
            <person name="Huang S."/>
            <person name="Brinkmann H."/>
            <person name="Rohde M."/>
            <person name="Jarek M."/>
            <person name="Friedl T."/>
            <person name="Seufert S."/>
            <person name="Schumacher M."/>
            <person name="Overmann J."/>
            <person name="Neumann-Schaal M."/>
            <person name="Petersen J."/>
        </authorList>
    </citation>
    <scope>NUCLEOTIDE SEQUENCE [LARGE SCALE GENOMIC DNA]</scope>
    <source>
        <strain evidence="2 3">SAG 1403-4b</strain>
    </source>
</reference>
<gene>
    <name evidence="2" type="ORF">DSM107003_41560</name>
</gene>
<dbReference type="Proteomes" id="UP000276103">
    <property type="component" value="Unassembled WGS sequence"/>
</dbReference>
<evidence type="ECO:0008006" key="4">
    <source>
        <dbReference type="Google" id="ProtNLM"/>
    </source>
</evidence>
<proteinExistence type="predicted"/>
<sequence length="220" mass="24035">MGVYGQLMELAFVNREHTKQPVMNMHTESEVRSHNHHQASLPPKLQDIAKTINLTGWLSFWVQLGLAVVSGLVLLFAITGRDFAQQQNAGLGVGIFWGICGILLLLFSVFWNFRYTRFGKRLANPNSTLHPSKAETVTAIRLGIIIGLVGMLLSIFGAGATVAVLVGKSVSQPPGVAITDPYRIIRAMDVFVEVANINGIAAHFVGTVASLWLLEQVHQH</sequence>
<feature type="transmembrane region" description="Helical" evidence="1">
    <location>
        <begin position="60"/>
        <end position="78"/>
    </location>
</feature>
<comment type="caution">
    <text evidence="2">The sequence shown here is derived from an EMBL/GenBank/DDBJ whole genome shotgun (WGS) entry which is preliminary data.</text>
</comment>
<keyword evidence="3" id="KW-1185">Reference proteome</keyword>
<keyword evidence="1" id="KW-0472">Membrane</keyword>
<dbReference type="EMBL" id="RSCM01000017">
    <property type="protein sequence ID" value="RUS93655.1"/>
    <property type="molecule type" value="Genomic_DNA"/>
</dbReference>
<keyword evidence="1" id="KW-0812">Transmembrane</keyword>
<protein>
    <recommendedName>
        <fullName evidence="4">DUF3611 domain-containing protein</fullName>
    </recommendedName>
</protein>
<evidence type="ECO:0000313" key="3">
    <source>
        <dbReference type="Proteomes" id="UP000276103"/>
    </source>
</evidence>
<evidence type="ECO:0000313" key="2">
    <source>
        <dbReference type="EMBL" id="RUS93655.1"/>
    </source>
</evidence>
<feature type="transmembrane region" description="Helical" evidence="1">
    <location>
        <begin position="90"/>
        <end position="111"/>
    </location>
</feature>
<dbReference type="AlphaFoldDB" id="A0A3S1I8H5"/>